<sequence>MLLVTSRCEQHGSVPLRSWLAMLPSDPLAGKPALPLGLEPREATPSVSAAASVLPATFRYDHCFTGTGGGNRIPTTSRLAARTLRASAIVEVVAA</sequence>
<dbReference type="RefSeq" id="WP_132625249.1">
    <property type="nucleotide sequence ID" value="NZ_SMKV01000026.1"/>
</dbReference>
<reference evidence="1 2" key="1">
    <citation type="submission" date="2019-03" db="EMBL/GenBank/DDBJ databases">
        <title>Draft genome sequences of novel Actinobacteria.</title>
        <authorList>
            <person name="Sahin N."/>
            <person name="Ay H."/>
            <person name="Saygin H."/>
        </authorList>
    </citation>
    <scope>NUCLEOTIDE SEQUENCE [LARGE SCALE GENOMIC DNA]</scope>
    <source>
        <strain evidence="1 2">16K404</strain>
    </source>
</reference>
<organism evidence="1 2">
    <name type="scientific">Saccharopolyspora aridisoli</name>
    <dbReference type="NCBI Taxonomy" id="2530385"/>
    <lineage>
        <taxon>Bacteria</taxon>
        <taxon>Bacillati</taxon>
        <taxon>Actinomycetota</taxon>
        <taxon>Actinomycetes</taxon>
        <taxon>Pseudonocardiales</taxon>
        <taxon>Pseudonocardiaceae</taxon>
        <taxon>Saccharopolyspora</taxon>
    </lineage>
</organism>
<name>A0A4R4UF48_9PSEU</name>
<accession>A0A4R4UF48</accession>
<evidence type="ECO:0000313" key="1">
    <source>
        <dbReference type="EMBL" id="TDC90251.1"/>
    </source>
</evidence>
<keyword evidence="2" id="KW-1185">Reference proteome</keyword>
<gene>
    <name evidence="1" type="ORF">E1161_19280</name>
</gene>
<evidence type="ECO:0000313" key="2">
    <source>
        <dbReference type="Proteomes" id="UP000294744"/>
    </source>
</evidence>
<dbReference type="Proteomes" id="UP000294744">
    <property type="component" value="Unassembled WGS sequence"/>
</dbReference>
<dbReference type="AlphaFoldDB" id="A0A4R4UF48"/>
<comment type="caution">
    <text evidence="1">The sequence shown here is derived from an EMBL/GenBank/DDBJ whole genome shotgun (WGS) entry which is preliminary data.</text>
</comment>
<protein>
    <submittedName>
        <fullName evidence="1">Uncharacterized protein</fullName>
    </submittedName>
</protein>
<dbReference type="EMBL" id="SMKV01000026">
    <property type="protein sequence ID" value="TDC90251.1"/>
    <property type="molecule type" value="Genomic_DNA"/>
</dbReference>
<proteinExistence type="predicted"/>